<evidence type="ECO:0000256" key="6">
    <source>
        <dbReference type="SAM" id="Phobius"/>
    </source>
</evidence>
<feature type="transmembrane region" description="Helical" evidence="6">
    <location>
        <begin position="351"/>
        <end position="379"/>
    </location>
</feature>
<gene>
    <name evidence="7" type="ORF">CISIN_1g011720mg</name>
</gene>
<feature type="transmembrane region" description="Helical" evidence="6">
    <location>
        <begin position="155"/>
        <end position="176"/>
    </location>
</feature>
<dbReference type="PANTHER" id="PTHR23294">
    <property type="entry name" value="ET TRANSLATION PRODUCT-RELATED"/>
    <property type="match status" value="1"/>
</dbReference>
<reference evidence="7 8" key="1">
    <citation type="submission" date="2014-04" db="EMBL/GenBank/DDBJ databases">
        <authorList>
            <consortium name="International Citrus Genome Consortium"/>
            <person name="Gmitter F."/>
            <person name="Chen C."/>
            <person name="Farmerie W."/>
            <person name="Harkins T."/>
            <person name="Desany B."/>
            <person name="Mohiuddin M."/>
            <person name="Kodira C."/>
            <person name="Borodovsky M."/>
            <person name="Lomsadze A."/>
            <person name="Burns P."/>
            <person name="Jenkins J."/>
            <person name="Prochnik S."/>
            <person name="Shu S."/>
            <person name="Chapman J."/>
            <person name="Pitluck S."/>
            <person name="Schmutz J."/>
            <person name="Rokhsar D."/>
        </authorList>
    </citation>
    <scope>NUCLEOTIDE SEQUENCE</scope>
</reference>
<keyword evidence="3 6" id="KW-1133">Transmembrane helix</keyword>
<evidence type="ECO:0000313" key="8">
    <source>
        <dbReference type="Proteomes" id="UP000027120"/>
    </source>
</evidence>
<feature type="transmembrane region" description="Helical" evidence="6">
    <location>
        <begin position="67"/>
        <end position="85"/>
    </location>
</feature>
<dbReference type="EMBL" id="KK784873">
    <property type="protein sequence ID" value="KDO86688.1"/>
    <property type="molecule type" value="Genomic_DNA"/>
</dbReference>
<evidence type="ECO:0000256" key="1">
    <source>
        <dbReference type="ARBA" id="ARBA00004141"/>
    </source>
</evidence>
<dbReference type="GO" id="GO:0016020">
    <property type="term" value="C:membrane"/>
    <property type="evidence" value="ECO:0007669"/>
    <property type="project" value="UniProtKB-SubCell"/>
</dbReference>
<dbReference type="PaxDb" id="2711-XP_006491423.1"/>
<feature type="transmembrane region" description="Helical" evidence="6">
    <location>
        <begin position="92"/>
        <end position="109"/>
    </location>
</feature>
<feature type="transmembrane region" description="Helical" evidence="6">
    <location>
        <begin position="280"/>
        <end position="297"/>
    </location>
</feature>
<feature type="transmembrane region" description="Helical" evidence="6">
    <location>
        <begin position="419"/>
        <end position="440"/>
    </location>
</feature>
<dbReference type="PANTHER" id="PTHR23294:SF53">
    <property type="entry name" value="MAJOR FACILITATOR SUPERFAMILY PROTEIN"/>
    <property type="match status" value="1"/>
</dbReference>
<dbReference type="STRING" id="2711.A0A067H3Z3"/>
<sequence>MGFEGDEEAAAIQISPKYSLFRYNSPLVQVSLIGLVCFCCPGMFNALSGMGGGGQLDPTAANNANTALYTTFSVFGILGGGVYNIFGPRVTLAAGCSTYVLYAGSFLYYNHHHDQTFAVVAGAVLGIGAGLLWAGQGAIMTSYPTATRKGTYISLFWSIFNMGGVVGGLIPFIMNYHRTDAESVNDKTYIAFMCFMSAGAALSLAILPPSRVIRDDGTRCTNIKYSKVSTEAIEILKLFRNWKMLLLFPAAWASNFFYSYQFNNVNGLMFNLRTRGLNNVFYWGAQMLGSVGIGYVMDFSFQSLRTRGLVGIGIVALFGTAIWGGGLASQLNYSHDDPPKRLDFKTSGNDFAGPFVLYFSYGLLDAMFQSMVYWVIGALADDSETLSRYTGFYKGVQSAGAAVAWQVDTHKVSLLSQLIINWSLTTVSYPLLVVLVMLAVKDDDKSKEGTTNGSDLPSAPTIAGNIAKDYNEPVNSTAT</sequence>
<evidence type="ECO:0008006" key="9">
    <source>
        <dbReference type="Google" id="ProtNLM"/>
    </source>
</evidence>
<proteinExistence type="predicted"/>
<organism evidence="7 8">
    <name type="scientific">Citrus sinensis</name>
    <name type="common">Sweet orange</name>
    <name type="synonym">Citrus aurantium var. sinensis</name>
    <dbReference type="NCBI Taxonomy" id="2711"/>
    <lineage>
        <taxon>Eukaryota</taxon>
        <taxon>Viridiplantae</taxon>
        <taxon>Streptophyta</taxon>
        <taxon>Embryophyta</taxon>
        <taxon>Tracheophyta</taxon>
        <taxon>Spermatophyta</taxon>
        <taxon>Magnoliopsida</taxon>
        <taxon>eudicotyledons</taxon>
        <taxon>Gunneridae</taxon>
        <taxon>Pentapetalae</taxon>
        <taxon>rosids</taxon>
        <taxon>malvids</taxon>
        <taxon>Sapindales</taxon>
        <taxon>Rutaceae</taxon>
        <taxon>Aurantioideae</taxon>
        <taxon>Citrus</taxon>
    </lineage>
</organism>
<feature type="transmembrane region" description="Helical" evidence="6">
    <location>
        <begin position="27"/>
        <end position="47"/>
    </location>
</feature>
<evidence type="ECO:0000256" key="5">
    <source>
        <dbReference type="SAM" id="MobiDB-lite"/>
    </source>
</evidence>
<dbReference type="eggNOG" id="KOG3098">
    <property type="taxonomic scope" value="Eukaryota"/>
</dbReference>
<dbReference type="Pfam" id="PF05978">
    <property type="entry name" value="UNC-93"/>
    <property type="match status" value="1"/>
</dbReference>
<name>A0A067H3Z3_CITSI</name>
<evidence type="ECO:0000313" key="7">
    <source>
        <dbReference type="EMBL" id="KDO86688.1"/>
    </source>
</evidence>
<keyword evidence="2 6" id="KW-0812">Transmembrane</keyword>
<dbReference type="Gene3D" id="1.20.1250.20">
    <property type="entry name" value="MFS general substrate transporter like domains"/>
    <property type="match status" value="1"/>
</dbReference>
<protein>
    <recommendedName>
        <fullName evidence="9">Major facilitator superfamily (MFS) profile domain-containing protein</fullName>
    </recommendedName>
</protein>
<feature type="transmembrane region" description="Helical" evidence="6">
    <location>
        <begin position="188"/>
        <end position="207"/>
    </location>
</feature>
<dbReference type="KEGG" id="cit:102611638"/>
<dbReference type="OrthoDB" id="196103at2759"/>
<dbReference type="SMR" id="A0A067H3Z3"/>
<evidence type="ECO:0000256" key="2">
    <source>
        <dbReference type="ARBA" id="ARBA00022692"/>
    </source>
</evidence>
<dbReference type="AlphaFoldDB" id="A0A067H3Z3"/>
<keyword evidence="8" id="KW-1185">Reference proteome</keyword>
<feature type="transmembrane region" description="Helical" evidence="6">
    <location>
        <begin position="309"/>
        <end position="331"/>
    </location>
</feature>
<dbReference type="SUPFAM" id="SSF103473">
    <property type="entry name" value="MFS general substrate transporter"/>
    <property type="match status" value="1"/>
</dbReference>
<dbReference type="CDD" id="cd06178">
    <property type="entry name" value="MFS_unc93-like"/>
    <property type="match status" value="1"/>
</dbReference>
<feature type="transmembrane region" description="Helical" evidence="6">
    <location>
        <begin position="244"/>
        <end position="260"/>
    </location>
</feature>
<evidence type="ECO:0000256" key="3">
    <source>
        <dbReference type="ARBA" id="ARBA00022989"/>
    </source>
</evidence>
<dbReference type="InterPro" id="IPR010291">
    <property type="entry name" value="Ion_channel_UNC-93"/>
</dbReference>
<evidence type="ECO:0000256" key="4">
    <source>
        <dbReference type="ARBA" id="ARBA00023136"/>
    </source>
</evidence>
<feature type="region of interest" description="Disordered" evidence="5">
    <location>
        <begin position="445"/>
        <end position="479"/>
    </location>
</feature>
<dbReference type="InterPro" id="IPR051617">
    <property type="entry name" value="UNC-93-like_regulator"/>
</dbReference>
<comment type="subcellular location">
    <subcellularLocation>
        <location evidence="1">Membrane</location>
        <topology evidence="1">Multi-pass membrane protein</topology>
    </subcellularLocation>
</comment>
<feature type="transmembrane region" description="Helical" evidence="6">
    <location>
        <begin position="115"/>
        <end position="134"/>
    </location>
</feature>
<accession>A0A067H3Z3</accession>
<dbReference type="Proteomes" id="UP000027120">
    <property type="component" value="Unassembled WGS sequence"/>
</dbReference>
<keyword evidence="4 6" id="KW-0472">Membrane</keyword>
<dbReference type="InterPro" id="IPR036259">
    <property type="entry name" value="MFS_trans_sf"/>
</dbReference>